<gene>
    <name evidence="2" type="ORF">QBC37DRAFT_415227</name>
</gene>
<dbReference type="Proteomes" id="UP001301769">
    <property type="component" value="Unassembled WGS sequence"/>
</dbReference>
<evidence type="ECO:0000313" key="3">
    <source>
        <dbReference type="Proteomes" id="UP001301769"/>
    </source>
</evidence>
<proteinExistence type="predicted"/>
<keyword evidence="3" id="KW-1185">Reference proteome</keyword>
<sequence>MPTGSVIGAQFTRPDGKVRLNFTVSTDITTWPMEGIGISTVCLAGQVYISGLRFIYKDGGGELAIGYISGHSETVIRIYPGERFCGFDVCADNDGIRALSVVVRCKHSKYIGLKWIGHGEAEMATSLCVSVWIPMCPTRHQQRVAASFDHFRMIALGVNPGERIGPARRMPRHWRE</sequence>
<evidence type="ECO:0000313" key="2">
    <source>
        <dbReference type="EMBL" id="KAK4217241.1"/>
    </source>
</evidence>
<dbReference type="EMBL" id="MU858061">
    <property type="protein sequence ID" value="KAK4217241.1"/>
    <property type="molecule type" value="Genomic_DNA"/>
</dbReference>
<reference evidence="2" key="2">
    <citation type="submission" date="2023-05" db="EMBL/GenBank/DDBJ databases">
        <authorList>
            <consortium name="Lawrence Berkeley National Laboratory"/>
            <person name="Steindorff A."/>
            <person name="Hensen N."/>
            <person name="Bonometti L."/>
            <person name="Westerberg I."/>
            <person name="Brannstrom I.O."/>
            <person name="Guillou S."/>
            <person name="Cros-Aarteil S."/>
            <person name="Calhoun S."/>
            <person name="Haridas S."/>
            <person name="Kuo A."/>
            <person name="Mondo S."/>
            <person name="Pangilinan J."/>
            <person name="Riley R."/>
            <person name="Labutti K."/>
            <person name="Andreopoulos B."/>
            <person name="Lipzen A."/>
            <person name="Chen C."/>
            <person name="Yanf M."/>
            <person name="Daum C."/>
            <person name="Ng V."/>
            <person name="Clum A."/>
            <person name="Ohm R."/>
            <person name="Martin F."/>
            <person name="Silar P."/>
            <person name="Natvig D."/>
            <person name="Lalanne C."/>
            <person name="Gautier V."/>
            <person name="Ament-Velasquez S.L."/>
            <person name="Kruys A."/>
            <person name="Hutchinson M.I."/>
            <person name="Powell A.J."/>
            <person name="Barry K."/>
            <person name="Miller A.N."/>
            <person name="Grigoriev I.V."/>
            <person name="Debuchy R."/>
            <person name="Gladieux P."/>
            <person name="Thoren M.H."/>
            <person name="Johannesson H."/>
        </authorList>
    </citation>
    <scope>NUCLEOTIDE SEQUENCE</scope>
    <source>
        <strain evidence="2">PSN293</strain>
    </source>
</reference>
<name>A0AAN6YEM8_9PEZI</name>
<comment type="caution">
    <text evidence="2">The sequence shown here is derived from an EMBL/GenBank/DDBJ whole genome shotgun (WGS) entry which is preliminary data.</text>
</comment>
<dbReference type="Pfam" id="PF24539">
    <property type="entry name" value="DUF7600"/>
    <property type="match status" value="1"/>
</dbReference>
<dbReference type="AlphaFoldDB" id="A0AAN6YEM8"/>
<organism evidence="2 3">
    <name type="scientific">Rhypophila decipiens</name>
    <dbReference type="NCBI Taxonomy" id="261697"/>
    <lineage>
        <taxon>Eukaryota</taxon>
        <taxon>Fungi</taxon>
        <taxon>Dikarya</taxon>
        <taxon>Ascomycota</taxon>
        <taxon>Pezizomycotina</taxon>
        <taxon>Sordariomycetes</taxon>
        <taxon>Sordariomycetidae</taxon>
        <taxon>Sordariales</taxon>
        <taxon>Naviculisporaceae</taxon>
        <taxon>Rhypophila</taxon>
    </lineage>
</organism>
<reference evidence="2" key="1">
    <citation type="journal article" date="2023" name="Mol. Phylogenet. Evol.">
        <title>Genome-scale phylogeny and comparative genomics of the fungal order Sordariales.</title>
        <authorList>
            <person name="Hensen N."/>
            <person name="Bonometti L."/>
            <person name="Westerberg I."/>
            <person name="Brannstrom I.O."/>
            <person name="Guillou S."/>
            <person name="Cros-Aarteil S."/>
            <person name="Calhoun S."/>
            <person name="Haridas S."/>
            <person name="Kuo A."/>
            <person name="Mondo S."/>
            <person name="Pangilinan J."/>
            <person name="Riley R."/>
            <person name="LaButti K."/>
            <person name="Andreopoulos B."/>
            <person name="Lipzen A."/>
            <person name="Chen C."/>
            <person name="Yan M."/>
            <person name="Daum C."/>
            <person name="Ng V."/>
            <person name="Clum A."/>
            <person name="Steindorff A."/>
            <person name="Ohm R.A."/>
            <person name="Martin F."/>
            <person name="Silar P."/>
            <person name="Natvig D.O."/>
            <person name="Lalanne C."/>
            <person name="Gautier V."/>
            <person name="Ament-Velasquez S.L."/>
            <person name="Kruys A."/>
            <person name="Hutchinson M.I."/>
            <person name="Powell A.J."/>
            <person name="Barry K."/>
            <person name="Miller A.N."/>
            <person name="Grigoriev I.V."/>
            <person name="Debuchy R."/>
            <person name="Gladieux P."/>
            <person name="Hiltunen Thoren M."/>
            <person name="Johannesson H."/>
        </authorList>
    </citation>
    <scope>NUCLEOTIDE SEQUENCE</scope>
    <source>
        <strain evidence="2">PSN293</strain>
    </source>
</reference>
<evidence type="ECO:0000259" key="1">
    <source>
        <dbReference type="Pfam" id="PF24539"/>
    </source>
</evidence>
<dbReference type="InterPro" id="IPR056021">
    <property type="entry name" value="DUF7600"/>
</dbReference>
<protein>
    <recommendedName>
        <fullName evidence="1">DUF7600 domain-containing protein</fullName>
    </recommendedName>
</protein>
<feature type="domain" description="DUF7600" evidence="1">
    <location>
        <begin position="22"/>
        <end position="160"/>
    </location>
</feature>
<accession>A0AAN6YEM8</accession>